<dbReference type="PANTHER" id="PTHR47894:SF1">
    <property type="entry name" value="HTH-TYPE TRANSCRIPTIONAL REGULATOR VQSM"/>
    <property type="match status" value="1"/>
</dbReference>
<evidence type="ECO:0000313" key="5">
    <source>
        <dbReference type="EMBL" id="KAF0805598.1"/>
    </source>
</evidence>
<comment type="caution">
    <text evidence="5">The sequence shown here is derived from an EMBL/GenBank/DDBJ whole genome shotgun (WGS) entry which is preliminary data.</text>
</comment>
<evidence type="ECO:0000256" key="1">
    <source>
        <dbReference type="ARBA" id="ARBA00023015"/>
    </source>
</evidence>
<reference evidence="5 6" key="1">
    <citation type="submission" date="2012-09" db="EMBL/GenBank/DDBJ databases">
        <title>Genome Sequence of alkane-degrading Bacterium Alcanivorax sp. 6-D-6.</title>
        <authorList>
            <person name="Lai Q."/>
            <person name="Shao Z."/>
        </authorList>
    </citation>
    <scope>NUCLEOTIDE SEQUENCE [LARGE SCALE GENOMIC DNA]</scope>
    <source>
        <strain evidence="5 6">6-D-6</strain>
    </source>
</reference>
<dbReference type="PRINTS" id="PR00032">
    <property type="entry name" value="HTHARAC"/>
</dbReference>
<dbReference type="EMBL" id="AQPF01000015">
    <property type="protein sequence ID" value="KAF0805598.1"/>
    <property type="molecule type" value="Genomic_DNA"/>
</dbReference>
<protein>
    <submittedName>
        <fullName evidence="5">AraC family transcriptional regulator</fullName>
    </submittedName>
</protein>
<dbReference type="SMART" id="SM00342">
    <property type="entry name" value="HTH_ARAC"/>
    <property type="match status" value="1"/>
</dbReference>
<keyword evidence="2" id="KW-0238">DNA-binding</keyword>
<evidence type="ECO:0000256" key="3">
    <source>
        <dbReference type="ARBA" id="ARBA00023163"/>
    </source>
</evidence>
<gene>
    <name evidence="5" type="ORF">A6D6_02239</name>
</gene>
<dbReference type="SUPFAM" id="SSF46689">
    <property type="entry name" value="Homeodomain-like"/>
    <property type="match status" value="1"/>
</dbReference>
<keyword evidence="6" id="KW-1185">Reference proteome</keyword>
<sequence length="342" mass="37630">MAVGVVDGATTVAAWPLAVCDVLAQRGFDADRALAEAGLDRARLVGNAGGRVPTEAMARLWEASVRLSGDPALGLAVGQKAQPMHLRVVGLLLQMVPDLATLLEYTEHFQRLISTSVVVARVHRPEAIGLHIRPLAGVPVHPCALDAFVAAHVHHLRRRGAQDWIHGVSLPRRASGGDPRQWRDALGCPVRFDGDEACIWHERGRLHQPLPLGDPELCRLHYHLAEQALEDLDREPPLIQTLRGLLRAAAPHSPTLAELAGAVTLSERTLRRRLAELGSGYRQLLEQQRSEWAAELVADSHEPLSEVAARLGFTDPSNFGKAFKRWHGISPDRYRRRIRGDQ</sequence>
<dbReference type="Proteomes" id="UP000771797">
    <property type="component" value="Unassembled WGS sequence"/>
</dbReference>
<dbReference type="InterPro" id="IPR009057">
    <property type="entry name" value="Homeodomain-like_sf"/>
</dbReference>
<dbReference type="Gene3D" id="1.10.10.60">
    <property type="entry name" value="Homeodomain-like"/>
    <property type="match status" value="1"/>
</dbReference>
<dbReference type="Pfam" id="PF12625">
    <property type="entry name" value="Arabinose_bd"/>
    <property type="match status" value="1"/>
</dbReference>
<dbReference type="InterPro" id="IPR020449">
    <property type="entry name" value="Tscrpt_reg_AraC-type_HTH"/>
</dbReference>
<keyword evidence="1" id="KW-0805">Transcription regulation</keyword>
<feature type="domain" description="HTH araC/xylS-type" evidence="4">
    <location>
        <begin position="240"/>
        <end position="337"/>
    </location>
</feature>
<name>A0ABQ6Y7V5_9GAMM</name>
<proteinExistence type="predicted"/>
<evidence type="ECO:0000256" key="2">
    <source>
        <dbReference type="ARBA" id="ARBA00023125"/>
    </source>
</evidence>
<evidence type="ECO:0000313" key="6">
    <source>
        <dbReference type="Proteomes" id="UP000771797"/>
    </source>
</evidence>
<dbReference type="PANTHER" id="PTHR47894">
    <property type="entry name" value="HTH-TYPE TRANSCRIPTIONAL REGULATOR GADX"/>
    <property type="match status" value="1"/>
</dbReference>
<accession>A0ABQ6Y7V5</accession>
<evidence type="ECO:0000259" key="4">
    <source>
        <dbReference type="PROSITE" id="PS01124"/>
    </source>
</evidence>
<dbReference type="PROSITE" id="PS01124">
    <property type="entry name" value="HTH_ARAC_FAMILY_2"/>
    <property type="match status" value="1"/>
</dbReference>
<organism evidence="5 6">
    <name type="scientific">Alcanivorax xiamenensis</name>
    <dbReference type="NCBI Taxonomy" id="1177156"/>
    <lineage>
        <taxon>Bacteria</taxon>
        <taxon>Pseudomonadati</taxon>
        <taxon>Pseudomonadota</taxon>
        <taxon>Gammaproteobacteria</taxon>
        <taxon>Oceanospirillales</taxon>
        <taxon>Alcanivoracaceae</taxon>
        <taxon>Alcanivorax</taxon>
    </lineage>
</organism>
<dbReference type="InterPro" id="IPR032687">
    <property type="entry name" value="AraC-type_N"/>
</dbReference>
<dbReference type="InterPro" id="IPR018060">
    <property type="entry name" value="HTH_AraC"/>
</dbReference>
<dbReference type="Pfam" id="PF12833">
    <property type="entry name" value="HTH_18"/>
    <property type="match status" value="1"/>
</dbReference>
<keyword evidence="3" id="KW-0804">Transcription</keyword>